<sequence length="397" mass="44772">MNLLSQLLFLLFQSLGEWLLTPFFYVTVLLIGWRNIQLVREEREMLHLRLHAPFVRTARQLLEGVLISFLISAVLLAIGVVFSAQGFALLWGAALLLFLVRRRLQPVYGAFALFWLAGVLLPMGPWKESQIWWIDAFQETHWPSWLVLLGLLQLAEAWMFRRDVRRHAFPLIFQGRRGLPIGGYRMEGWWPLPLLVWGPAMDGGLSFSNAGWPFFAWADVTLTMIPLPLYIGAGVASKALFPAQQASWWVQRRLAGGLLALILAVAGQVLPGFAGIGVFLFLLWESGVWAAHYWRERNADPLFVPDKRGLKVLAVLPESAAEALGIQPGEVVTRVNGQPVHSASQLYHAVQANPAFCKLEVLDRHGEVRFLQRALYEGEHHQLGIIPVPSDRRNRSS</sequence>
<evidence type="ECO:0000313" key="3">
    <source>
        <dbReference type="EMBL" id="OUM88805.1"/>
    </source>
</evidence>
<evidence type="ECO:0000313" key="4">
    <source>
        <dbReference type="Proteomes" id="UP000196475"/>
    </source>
</evidence>
<feature type="transmembrane region" description="Helical" evidence="1">
    <location>
        <begin position="67"/>
        <end position="100"/>
    </location>
</feature>
<feature type="domain" description="PDZ" evidence="2">
    <location>
        <begin position="312"/>
        <end position="358"/>
    </location>
</feature>
<dbReference type="InterPro" id="IPR041489">
    <property type="entry name" value="PDZ_6"/>
</dbReference>
<dbReference type="SUPFAM" id="SSF50156">
    <property type="entry name" value="PDZ domain-like"/>
    <property type="match status" value="1"/>
</dbReference>
<feature type="transmembrane region" description="Helical" evidence="1">
    <location>
        <begin position="181"/>
        <end position="200"/>
    </location>
</feature>
<name>A0A1Y3PN27_9BACI</name>
<evidence type="ECO:0000256" key="1">
    <source>
        <dbReference type="SAM" id="Phobius"/>
    </source>
</evidence>
<feature type="transmembrane region" description="Helical" evidence="1">
    <location>
        <begin position="212"/>
        <end position="233"/>
    </location>
</feature>
<organism evidence="3 4">
    <name type="scientific">Bacillus thermozeamaize</name>
    <dbReference type="NCBI Taxonomy" id="230954"/>
    <lineage>
        <taxon>Bacteria</taxon>
        <taxon>Bacillati</taxon>
        <taxon>Bacillota</taxon>
        <taxon>Bacilli</taxon>
        <taxon>Bacillales</taxon>
        <taxon>Bacillaceae</taxon>
        <taxon>Bacillus</taxon>
    </lineage>
</organism>
<feature type="transmembrane region" description="Helical" evidence="1">
    <location>
        <begin position="142"/>
        <end position="160"/>
    </location>
</feature>
<dbReference type="AlphaFoldDB" id="A0A1Y3PN27"/>
<dbReference type="Gene3D" id="2.30.42.10">
    <property type="match status" value="1"/>
</dbReference>
<keyword evidence="1" id="KW-1133">Transmembrane helix</keyword>
<dbReference type="Pfam" id="PF17820">
    <property type="entry name" value="PDZ_6"/>
    <property type="match status" value="1"/>
</dbReference>
<feature type="transmembrane region" description="Helical" evidence="1">
    <location>
        <begin position="254"/>
        <end position="284"/>
    </location>
</feature>
<feature type="transmembrane region" description="Helical" evidence="1">
    <location>
        <begin position="107"/>
        <end position="126"/>
    </location>
</feature>
<accession>A0A1Y3PN27</accession>
<keyword evidence="1" id="KW-0472">Membrane</keyword>
<dbReference type="InterPro" id="IPR036034">
    <property type="entry name" value="PDZ_sf"/>
</dbReference>
<protein>
    <recommendedName>
        <fullName evidence="2">PDZ domain-containing protein</fullName>
    </recommendedName>
</protein>
<dbReference type="Proteomes" id="UP000196475">
    <property type="component" value="Unassembled WGS sequence"/>
</dbReference>
<keyword evidence="1" id="KW-0812">Transmembrane</keyword>
<comment type="caution">
    <text evidence="3">The sequence shown here is derived from an EMBL/GenBank/DDBJ whole genome shotgun (WGS) entry which is preliminary data.</text>
</comment>
<gene>
    <name evidence="3" type="ORF">BAA01_14345</name>
</gene>
<reference evidence="4" key="1">
    <citation type="submission" date="2016-06" db="EMBL/GenBank/DDBJ databases">
        <authorList>
            <person name="Nascimento L."/>
            <person name="Pereira R.V."/>
            <person name="Martins L.F."/>
            <person name="Quaggio R.B."/>
            <person name="Silva A.M."/>
            <person name="Setubal J.C."/>
        </authorList>
    </citation>
    <scope>NUCLEOTIDE SEQUENCE [LARGE SCALE GENOMIC DNA]</scope>
</reference>
<dbReference type="EMBL" id="LZRT01000056">
    <property type="protein sequence ID" value="OUM88805.1"/>
    <property type="molecule type" value="Genomic_DNA"/>
</dbReference>
<evidence type="ECO:0000259" key="2">
    <source>
        <dbReference type="Pfam" id="PF17820"/>
    </source>
</evidence>
<proteinExistence type="predicted"/>